<dbReference type="InterPro" id="IPR007554">
    <property type="entry name" value="Glycerophosphate_synth"/>
</dbReference>
<dbReference type="GO" id="GO:0016020">
    <property type="term" value="C:membrane"/>
    <property type="evidence" value="ECO:0007669"/>
    <property type="project" value="InterPro"/>
</dbReference>
<accession>A0A3A0UT88</accession>
<comment type="caution">
    <text evidence="1">The sequence shown here is derived from an EMBL/GenBank/DDBJ whole genome shotgun (WGS) entry which is preliminary data.</text>
</comment>
<dbReference type="RefSeq" id="WP_182580423.1">
    <property type="nucleotide sequence ID" value="NZ_QYJN01000858.1"/>
</dbReference>
<name>A0A3A0UT88_STAGA</name>
<gene>
    <name evidence="1" type="ORF">BUZ14_18665</name>
</gene>
<protein>
    <submittedName>
        <fullName evidence="1">CDP-glycerol:glycerophosphate glycerophosphotransferase</fullName>
    </submittedName>
</protein>
<dbReference type="InterPro" id="IPR043149">
    <property type="entry name" value="TagF_N"/>
</dbReference>
<feature type="non-terminal residue" evidence="1">
    <location>
        <position position="145"/>
    </location>
</feature>
<dbReference type="AlphaFoldDB" id="A0A3A0UT88"/>
<feature type="non-terminal residue" evidence="1">
    <location>
        <position position="1"/>
    </location>
</feature>
<dbReference type="Gene3D" id="3.40.50.11820">
    <property type="match status" value="1"/>
</dbReference>
<sequence>HSFEPSSRKTPERYKYNSELLPKVTRELIPTLFKNAKPLFILESLMLMVNKRKSAFKINKLRKKARLVKSILLRRKNKNRALYQLTDSEDKVSPNTIVFEAFAGKNYSDSPKYIYEYMMKRYPNYEFIWVFKNPSKVQIPGLAKK</sequence>
<reference evidence="1 2" key="1">
    <citation type="journal article" date="2016" name="Front. Microbiol.">
        <title>Comprehensive Phylogenetic Analysis of Bovine Non-aureus Staphylococci Species Based on Whole-Genome Sequencing.</title>
        <authorList>
            <person name="Naushad S."/>
            <person name="Barkema H.W."/>
            <person name="Luby C."/>
            <person name="Condas L.A."/>
            <person name="Nobrega D.B."/>
            <person name="Carson D.A."/>
            <person name="De Buck J."/>
        </authorList>
    </citation>
    <scope>NUCLEOTIDE SEQUENCE [LARGE SCALE GENOMIC DNA]</scope>
    <source>
        <strain evidence="1 2">SNUC 4781</strain>
    </source>
</reference>
<dbReference type="GO" id="GO:0047355">
    <property type="term" value="F:CDP-glycerol glycerophosphotransferase activity"/>
    <property type="evidence" value="ECO:0007669"/>
    <property type="project" value="InterPro"/>
</dbReference>
<organism evidence="1 2">
    <name type="scientific">Staphylococcus gallinarum</name>
    <dbReference type="NCBI Taxonomy" id="1293"/>
    <lineage>
        <taxon>Bacteria</taxon>
        <taxon>Bacillati</taxon>
        <taxon>Bacillota</taxon>
        <taxon>Bacilli</taxon>
        <taxon>Bacillales</taxon>
        <taxon>Staphylococcaceae</taxon>
        <taxon>Staphylococcus</taxon>
    </lineage>
</organism>
<keyword evidence="1" id="KW-0808">Transferase</keyword>
<evidence type="ECO:0000313" key="2">
    <source>
        <dbReference type="Proteomes" id="UP000265541"/>
    </source>
</evidence>
<dbReference type="Proteomes" id="UP000265541">
    <property type="component" value="Unassembled WGS sequence"/>
</dbReference>
<proteinExistence type="predicted"/>
<dbReference type="EMBL" id="QYJN01000858">
    <property type="protein sequence ID" value="RIP08355.1"/>
    <property type="molecule type" value="Genomic_DNA"/>
</dbReference>
<dbReference type="Pfam" id="PF04464">
    <property type="entry name" value="Glyphos_transf"/>
    <property type="match status" value="1"/>
</dbReference>
<evidence type="ECO:0000313" key="1">
    <source>
        <dbReference type="EMBL" id="RIP08355.1"/>
    </source>
</evidence>